<dbReference type="Proteomes" id="UP000078560">
    <property type="component" value="Unassembled WGS sequence"/>
</dbReference>
<feature type="coiled-coil region" evidence="1">
    <location>
        <begin position="377"/>
        <end position="404"/>
    </location>
</feature>
<reference evidence="4" key="1">
    <citation type="submission" date="2016-05" db="EMBL/GenBank/DDBJ databases">
        <authorList>
            <person name="Lavstsen T."/>
            <person name="Jespersen J.S."/>
        </authorList>
    </citation>
    <scope>NUCLEOTIDE SEQUENCE [LARGE SCALE GENOMIC DNA]</scope>
</reference>
<dbReference type="Proteomes" id="UP000078546">
    <property type="component" value="Unassembled WGS sequence"/>
</dbReference>
<feature type="region of interest" description="Disordered" evidence="2">
    <location>
        <begin position="229"/>
        <end position="282"/>
    </location>
</feature>
<dbReference type="AlphaFoldDB" id="A0A1A8VQ56"/>
<sequence>MNICGKTNEKIDLFLDENERNNIIHCDIVKSMSERGKDKLRKLLKWKDNFIYDDMVHLNIYIKNIWISMNLKCKFSLYDLILISRSFKNTEIIYDDFIFNDNIKDSLFKEEKKKKNIFLYFNNYKIRKNVVKIFFPKPYIVCFIHKNGSIHVHGSLTLRKMILLLIKIVKKLKYKTFWNYLCLNSDNGEHKKRGEPYPKVLTNTHSAQQRNHSTHNSSSICSDDNLHLIAENGGSQGEGSQNGEDHGEGSQSGENQGEGSQNGEDQREGSQNGENQGGESESYRNDLAQYLQGHPRDIVPMPRSMDNDLDEYNKVSQSLSDYSLEDKTNYGDDDEEAEEGSGEDSPQSSQFSGDLSELIRDCSTDNSNISSMSVESNMACNEEITFCENVMEKLEDKFKKYEINYCGKDIPLQEKQTNSKEKRKILFNDCNNGTVKKWNLGIVKKETNERKENIENGNKEFITKNDQLESAQNGSKQVGKHVNETLNVIYADEKYEIPQLNYDHDDDVNTNGIDQKDSSSSYNDYMMHELNSHYENIDFNIDQRMEKRCIYYSAKCYKKRNAHLHDNNELFTEMGRTELTSQRHNCEEQSYFGENNSDQFSKKFIYKFDTYQKWKYITRNDITFDMNHFYIKQFVCVFKVKLKYFDITRIYNYDEFKNILTDINNIVYIKIDKNLLNKLIAQSNLENFVKHNSIKNYIQNDQQSVRSVLLFSSGNVIVYACKNKREVLCISRFIINVLKRNNNIIL</sequence>
<evidence type="ECO:0000256" key="1">
    <source>
        <dbReference type="SAM" id="Coils"/>
    </source>
</evidence>
<evidence type="ECO:0000313" key="5">
    <source>
        <dbReference type="Proteomes" id="UP000078546"/>
    </source>
</evidence>
<evidence type="ECO:0000313" key="6">
    <source>
        <dbReference type="Proteomes" id="UP000078560"/>
    </source>
</evidence>
<dbReference type="EMBL" id="FLQU01000058">
    <property type="protein sequence ID" value="SBS80262.1"/>
    <property type="molecule type" value="Genomic_DNA"/>
</dbReference>
<evidence type="ECO:0000313" key="3">
    <source>
        <dbReference type="EMBL" id="SBS80262.1"/>
    </source>
</evidence>
<feature type="compositionally biased region" description="Low complexity" evidence="2">
    <location>
        <begin position="249"/>
        <end position="280"/>
    </location>
</feature>
<name>A0A1A8VQ56_PLAOA</name>
<evidence type="ECO:0000313" key="4">
    <source>
        <dbReference type="EMBL" id="SBS80928.1"/>
    </source>
</evidence>
<feature type="region of interest" description="Disordered" evidence="2">
    <location>
        <begin position="316"/>
        <end position="355"/>
    </location>
</feature>
<dbReference type="VEuPathDB" id="PlasmoDB:PocGH01_03018700"/>
<protein>
    <submittedName>
        <fullName evidence="4">Uncharacterized protein</fullName>
    </submittedName>
</protein>
<feature type="compositionally biased region" description="Acidic residues" evidence="2">
    <location>
        <begin position="331"/>
        <end position="342"/>
    </location>
</feature>
<accession>A0A1A8VQ56</accession>
<organism evidence="4 5">
    <name type="scientific">Plasmodium ovale curtisi</name>
    <dbReference type="NCBI Taxonomy" id="864141"/>
    <lineage>
        <taxon>Eukaryota</taxon>
        <taxon>Sar</taxon>
        <taxon>Alveolata</taxon>
        <taxon>Apicomplexa</taxon>
        <taxon>Aconoidasida</taxon>
        <taxon>Haemosporida</taxon>
        <taxon>Plasmodiidae</taxon>
        <taxon>Plasmodium</taxon>
        <taxon>Plasmodium (Plasmodium)</taxon>
    </lineage>
</organism>
<evidence type="ECO:0000256" key="2">
    <source>
        <dbReference type="SAM" id="MobiDB-lite"/>
    </source>
</evidence>
<reference evidence="5 6" key="2">
    <citation type="submission" date="2016-05" db="EMBL/GenBank/DDBJ databases">
        <authorList>
            <person name="Naeem Raeece"/>
        </authorList>
    </citation>
    <scope>NUCLEOTIDE SEQUENCE [LARGE SCALE GENOMIC DNA]</scope>
</reference>
<gene>
    <name evidence="4" type="ORF">POVCU1_003730</name>
    <name evidence="3" type="ORF">POVCU2_0004520</name>
</gene>
<keyword evidence="1" id="KW-0175">Coiled coil</keyword>
<dbReference type="EMBL" id="FLQV01000077">
    <property type="protein sequence ID" value="SBS80928.1"/>
    <property type="molecule type" value="Genomic_DNA"/>
</dbReference>
<proteinExistence type="predicted"/>